<reference evidence="3" key="1">
    <citation type="submission" date="2016-10" db="EMBL/GenBank/DDBJ databases">
        <title>Sequence of Gallionella enrichment culture.</title>
        <authorList>
            <person name="Poehlein A."/>
            <person name="Muehling M."/>
            <person name="Daniel R."/>
        </authorList>
    </citation>
    <scope>NUCLEOTIDE SEQUENCE</scope>
</reference>
<sequence length="112" mass="12124">MRNQPWQAHALSELLILMNWVLIAAGICIGNQHCPIHRVFDRADDRPDLDAFVGSPAHASPRTTSIDQALATGADPESRKSVRMVTKSLPAIDLIASIVDLQESTSPATVGR</sequence>
<keyword evidence="2" id="KW-0472">Membrane</keyword>
<feature type="region of interest" description="Disordered" evidence="1">
    <location>
        <begin position="51"/>
        <end position="77"/>
    </location>
</feature>
<keyword evidence="2" id="KW-1133">Transmembrane helix</keyword>
<name>A0A1J5PSS9_9ZZZZ</name>
<dbReference type="EMBL" id="MLJW01002470">
    <property type="protein sequence ID" value="OIQ74545.1"/>
    <property type="molecule type" value="Genomic_DNA"/>
</dbReference>
<protein>
    <submittedName>
        <fullName evidence="3">Uncharacterized protein</fullName>
    </submittedName>
</protein>
<evidence type="ECO:0000256" key="1">
    <source>
        <dbReference type="SAM" id="MobiDB-lite"/>
    </source>
</evidence>
<evidence type="ECO:0000313" key="3">
    <source>
        <dbReference type="EMBL" id="OIQ74545.1"/>
    </source>
</evidence>
<feature type="transmembrane region" description="Helical" evidence="2">
    <location>
        <begin position="6"/>
        <end position="29"/>
    </location>
</feature>
<comment type="caution">
    <text evidence="3">The sequence shown here is derived from an EMBL/GenBank/DDBJ whole genome shotgun (WGS) entry which is preliminary data.</text>
</comment>
<keyword evidence="2" id="KW-0812">Transmembrane</keyword>
<dbReference type="AlphaFoldDB" id="A0A1J5PSS9"/>
<gene>
    <name evidence="3" type="ORF">GALL_437970</name>
</gene>
<organism evidence="3">
    <name type="scientific">mine drainage metagenome</name>
    <dbReference type="NCBI Taxonomy" id="410659"/>
    <lineage>
        <taxon>unclassified sequences</taxon>
        <taxon>metagenomes</taxon>
        <taxon>ecological metagenomes</taxon>
    </lineage>
</organism>
<evidence type="ECO:0000256" key="2">
    <source>
        <dbReference type="SAM" id="Phobius"/>
    </source>
</evidence>
<proteinExistence type="predicted"/>
<accession>A0A1J5PSS9</accession>